<dbReference type="GO" id="GO:0015675">
    <property type="term" value="P:nickel cation transport"/>
    <property type="evidence" value="ECO:0007669"/>
    <property type="project" value="InterPro"/>
</dbReference>
<dbReference type="InterPro" id="IPR000914">
    <property type="entry name" value="SBP_5_dom"/>
</dbReference>
<dbReference type="PANTHER" id="PTHR30290">
    <property type="entry name" value="PERIPLASMIC BINDING COMPONENT OF ABC TRANSPORTER"/>
    <property type="match status" value="1"/>
</dbReference>
<feature type="chain" id="PRO_5038712215" evidence="1">
    <location>
        <begin position="23"/>
        <end position="537"/>
    </location>
</feature>
<dbReference type="PIRSF" id="PIRSF002741">
    <property type="entry name" value="MppA"/>
    <property type="match status" value="1"/>
</dbReference>
<evidence type="ECO:0000259" key="2">
    <source>
        <dbReference type="Pfam" id="PF00496"/>
    </source>
</evidence>
<organism evidence="3 4">
    <name type="scientific">Paenibacillus antibioticophila</name>
    <dbReference type="NCBI Taxonomy" id="1274374"/>
    <lineage>
        <taxon>Bacteria</taxon>
        <taxon>Bacillati</taxon>
        <taxon>Bacillota</taxon>
        <taxon>Bacilli</taxon>
        <taxon>Bacillales</taxon>
        <taxon>Paenibacillaceae</taxon>
        <taxon>Paenibacillus</taxon>
    </lineage>
</organism>
<evidence type="ECO:0000313" key="3">
    <source>
        <dbReference type="EMBL" id="GIO38512.1"/>
    </source>
</evidence>
<gene>
    <name evidence="3" type="ORF">J41TS12_33730</name>
</gene>
<dbReference type="GO" id="GO:0030288">
    <property type="term" value="C:outer membrane-bounded periplasmic space"/>
    <property type="evidence" value="ECO:0007669"/>
    <property type="project" value="TreeGrafter"/>
</dbReference>
<dbReference type="InterPro" id="IPR011980">
    <property type="entry name" value="CntA-like"/>
</dbReference>
<comment type="caution">
    <text evidence="3">The sequence shown here is derived from an EMBL/GenBank/DDBJ whole genome shotgun (WGS) entry which is preliminary data.</text>
</comment>
<keyword evidence="1" id="KW-0732">Signal</keyword>
<dbReference type="InterPro" id="IPR030678">
    <property type="entry name" value="Peptide/Ni-bd"/>
</dbReference>
<dbReference type="CDD" id="cd08489">
    <property type="entry name" value="PBP2_NikA"/>
    <property type="match status" value="1"/>
</dbReference>
<reference evidence="3 4" key="1">
    <citation type="submission" date="2021-03" db="EMBL/GenBank/DDBJ databases">
        <title>Antimicrobial resistance genes in bacteria isolated from Japanese honey, and their potential for conferring macrolide and lincosamide resistance in the American foulbrood pathogen Paenibacillus larvae.</title>
        <authorList>
            <person name="Okamoto M."/>
            <person name="Kumagai M."/>
            <person name="Kanamori H."/>
            <person name="Takamatsu D."/>
        </authorList>
    </citation>
    <scope>NUCLEOTIDE SEQUENCE [LARGE SCALE GENOMIC DNA]</scope>
    <source>
        <strain evidence="3 4">J41TS12</strain>
    </source>
</reference>
<dbReference type="Gene3D" id="3.10.105.10">
    <property type="entry name" value="Dipeptide-binding Protein, Domain 3"/>
    <property type="match status" value="1"/>
</dbReference>
<accession>A0A919XXN8</accession>
<feature type="signal peptide" evidence="1">
    <location>
        <begin position="1"/>
        <end position="22"/>
    </location>
</feature>
<dbReference type="GO" id="GO:0043190">
    <property type="term" value="C:ATP-binding cassette (ABC) transporter complex"/>
    <property type="evidence" value="ECO:0007669"/>
    <property type="project" value="InterPro"/>
</dbReference>
<keyword evidence="4" id="KW-1185">Reference proteome</keyword>
<dbReference type="GO" id="GO:0015833">
    <property type="term" value="P:peptide transport"/>
    <property type="evidence" value="ECO:0007669"/>
    <property type="project" value="TreeGrafter"/>
</dbReference>
<dbReference type="NCBIfam" id="TIGR02294">
    <property type="entry name" value="nickel_nikA"/>
    <property type="match status" value="1"/>
</dbReference>
<sequence>MRKKIDALVVIALLLFVLTACLQTNTEQTEGEITLTESWDFAGGFYPIETLTVNANYGPQFYMVNFYETLVRYKDGNIIPGLAKSWEISEDGLVYTFYLREQVKFSDGSPFDADAVKRNLEVIPANLGPMNGGLGTVSTLLDQIVVIDSHTVEVHLTAPYYGALKDFTLMNPMAMVAPSAFNADGSPGDALRTATFGTGPYMYEGETDGTTYTFVKNPHYWGEEPEVERFHVKVIPDNDTKLLALRNGEVDILVGTRHMSYDRFNEMKKSGYGAQISEGIASNTRYLAFNVSKAPFDDRNVRLAASRAIDKEGVVQSIFTGIETKADSIFDPAMPYSDVKLVPHEYDIDQAKLILEDAGWVDTDGDGFREKDGKRLAGEILYMKGDVMIDDLLLAISAQWKELGMDIKPKGMEKMTFHAEFAKADFDLAFYETYGSAWDPHTSMTNMKPDYRHGYPAAQALALVENGNEIIDALNVSTDEDQIQEIYDLVLNEINDQAILIPLSYTKELALYNSQRIAHYTFNGQSADIDISAIQLN</sequence>
<dbReference type="GO" id="GO:1904680">
    <property type="term" value="F:peptide transmembrane transporter activity"/>
    <property type="evidence" value="ECO:0007669"/>
    <property type="project" value="TreeGrafter"/>
</dbReference>
<dbReference type="Proteomes" id="UP000681162">
    <property type="component" value="Unassembled WGS sequence"/>
</dbReference>
<dbReference type="Pfam" id="PF00496">
    <property type="entry name" value="SBP_bac_5"/>
    <property type="match status" value="1"/>
</dbReference>
<proteinExistence type="predicted"/>
<dbReference type="RefSeq" id="WP_212940673.1">
    <property type="nucleotide sequence ID" value="NZ_BORR01000012.1"/>
</dbReference>
<dbReference type="SUPFAM" id="SSF53850">
    <property type="entry name" value="Periplasmic binding protein-like II"/>
    <property type="match status" value="1"/>
</dbReference>
<name>A0A919XXN8_9BACL</name>
<dbReference type="GO" id="GO:0016151">
    <property type="term" value="F:nickel cation binding"/>
    <property type="evidence" value="ECO:0007669"/>
    <property type="project" value="InterPro"/>
</dbReference>
<dbReference type="Gene3D" id="3.40.190.10">
    <property type="entry name" value="Periplasmic binding protein-like II"/>
    <property type="match status" value="1"/>
</dbReference>
<evidence type="ECO:0000313" key="4">
    <source>
        <dbReference type="Proteomes" id="UP000681162"/>
    </source>
</evidence>
<feature type="domain" description="Solute-binding protein family 5" evidence="2">
    <location>
        <begin position="78"/>
        <end position="447"/>
    </location>
</feature>
<dbReference type="PANTHER" id="PTHR30290:SF37">
    <property type="entry name" value="NICKEL-BINDING PERIPLASMIC PROTEIN"/>
    <property type="match status" value="1"/>
</dbReference>
<dbReference type="GO" id="GO:0020037">
    <property type="term" value="F:heme binding"/>
    <property type="evidence" value="ECO:0007669"/>
    <property type="project" value="InterPro"/>
</dbReference>
<protein>
    <submittedName>
        <fullName evidence="3">Nickel ABC transporter substrate-binding protein</fullName>
    </submittedName>
</protein>
<dbReference type="PROSITE" id="PS51257">
    <property type="entry name" value="PROKAR_LIPOPROTEIN"/>
    <property type="match status" value="1"/>
</dbReference>
<dbReference type="AlphaFoldDB" id="A0A919XXN8"/>
<dbReference type="InterPro" id="IPR039424">
    <property type="entry name" value="SBP_5"/>
</dbReference>
<dbReference type="EMBL" id="BORR01000012">
    <property type="protein sequence ID" value="GIO38512.1"/>
    <property type="molecule type" value="Genomic_DNA"/>
</dbReference>
<evidence type="ECO:0000256" key="1">
    <source>
        <dbReference type="SAM" id="SignalP"/>
    </source>
</evidence>